<evidence type="ECO:0000259" key="1">
    <source>
        <dbReference type="Pfam" id="PF03886"/>
    </source>
</evidence>
<dbReference type="EMBL" id="AP027370">
    <property type="protein sequence ID" value="BDY12096.1"/>
    <property type="molecule type" value="Genomic_DNA"/>
</dbReference>
<name>A0ABN6WSN6_9BACT</name>
<sequence length="197" mass="21940">MKWSIVLASLLLLGGCSIKRVPSPMTYTLNQETPALTRLRLENPRFDTIRLAFNHSTKLSESSTLYYRKAGYLHQPYAYSRWYDSVDSMLENKLLYALRQSNIARTVLPAATHADTEMVLEISLINFVHDFSKGTPSKGVVRMIATLIENRNGKTVASETFEAAVPALSEDAKGGVAALNRATDEVVVSLIMWLEAD</sequence>
<dbReference type="PROSITE" id="PS51257">
    <property type="entry name" value="PROKAR_LIPOPROTEIN"/>
    <property type="match status" value="1"/>
</dbReference>
<feature type="domain" description="ABC-type transport auxiliary lipoprotein component" evidence="1">
    <location>
        <begin position="62"/>
        <end position="187"/>
    </location>
</feature>
<organism evidence="2 3">
    <name type="scientific">Hydrogenimonas cancrithermarum</name>
    <dbReference type="NCBI Taxonomy" id="2993563"/>
    <lineage>
        <taxon>Bacteria</taxon>
        <taxon>Pseudomonadati</taxon>
        <taxon>Campylobacterota</taxon>
        <taxon>Epsilonproteobacteria</taxon>
        <taxon>Campylobacterales</taxon>
        <taxon>Hydrogenimonadaceae</taxon>
        <taxon>Hydrogenimonas</taxon>
    </lineage>
</organism>
<keyword evidence="3" id="KW-1185">Reference proteome</keyword>
<accession>A0ABN6WSN6</accession>
<proteinExistence type="predicted"/>
<dbReference type="Pfam" id="PF03886">
    <property type="entry name" value="ABC_trans_aux"/>
    <property type="match status" value="1"/>
</dbReference>
<dbReference type="Proteomes" id="UP001321445">
    <property type="component" value="Chromosome"/>
</dbReference>
<reference evidence="2 3" key="1">
    <citation type="submission" date="2023-03" db="EMBL/GenBank/DDBJ databases">
        <title>Description of Hydrogenimonas sp. ISO32.</title>
        <authorList>
            <person name="Mino S."/>
            <person name="Fukazawa S."/>
            <person name="Sawabe T."/>
        </authorList>
    </citation>
    <scope>NUCLEOTIDE SEQUENCE [LARGE SCALE GENOMIC DNA]</scope>
    <source>
        <strain evidence="2 3">ISO32</strain>
    </source>
</reference>
<gene>
    <name evidence="2" type="ORF">HCR_04080</name>
</gene>
<dbReference type="SUPFAM" id="SSF159594">
    <property type="entry name" value="XCC0632-like"/>
    <property type="match status" value="1"/>
</dbReference>
<dbReference type="InterPro" id="IPR005586">
    <property type="entry name" value="ABC_trans_aux"/>
</dbReference>
<evidence type="ECO:0000313" key="3">
    <source>
        <dbReference type="Proteomes" id="UP001321445"/>
    </source>
</evidence>
<protein>
    <submittedName>
        <fullName evidence="2">ABC transporter</fullName>
    </submittedName>
</protein>
<dbReference type="RefSeq" id="WP_286337301.1">
    <property type="nucleotide sequence ID" value="NZ_AP027370.1"/>
</dbReference>
<evidence type="ECO:0000313" key="2">
    <source>
        <dbReference type="EMBL" id="BDY12096.1"/>
    </source>
</evidence>
<dbReference type="Gene3D" id="3.40.50.10610">
    <property type="entry name" value="ABC-type transport auxiliary lipoprotein component"/>
    <property type="match status" value="1"/>
</dbReference>